<dbReference type="Pfam" id="PF20684">
    <property type="entry name" value="Fung_rhodopsin"/>
    <property type="match status" value="1"/>
</dbReference>
<name>A0AAN6TTU3_9PEZI</name>
<comment type="caution">
    <text evidence="8">The sequence shown here is derived from an EMBL/GenBank/DDBJ whole genome shotgun (WGS) entry which is preliminary data.</text>
</comment>
<dbReference type="PANTHER" id="PTHR33048:SF123">
    <property type="entry name" value="INTEGRAL MEMBRANE PROTEIN"/>
    <property type="match status" value="1"/>
</dbReference>
<dbReference type="GO" id="GO:0016020">
    <property type="term" value="C:membrane"/>
    <property type="evidence" value="ECO:0007669"/>
    <property type="project" value="UniProtKB-SubCell"/>
</dbReference>
<evidence type="ECO:0000259" key="7">
    <source>
        <dbReference type="Pfam" id="PF20684"/>
    </source>
</evidence>
<dbReference type="InterPro" id="IPR052337">
    <property type="entry name" value="SAT4-like"/>
</dbReference>
<protein>
    <recommendedName>
        <fullName evidence="7">Rhodopsin domain-containing protein</fullName>
    </recommendedName>
</protein>
<comment type="similarity">
    <text evidence="5">Belongs to the SAT4 family.</text>
</comment>
<feature type="transmembrane region" description="Helical" evidence="6">
    <location>
        <begin position="154"/>
        <end position="173"/>
    </location>
</feature>
<evidence type="ECO:0000256" key="4">
    <source>
        <dbReference type="ARBA" id="ARBA00023136"/>
    </source>
</evidence>
<dbReference type="AlphaFoldDB" id="A0AAN6TTU3"/>
<feature type="transmembrane region" description="Helical" evidence="6">
    <location>
        <begin position="76"/>
        <end position="94"/>
    </location>
</feature>
<proteinExistence type="inferred from homology"/>
<accession>A0AAN6TTU3</accession>
<feature type="transmembrane region" description="Helical" evidence="6">
    <location>
        <begin position="125"/>
        <end position="142"/>
    </location>
</feature>
<sequence>MEPSRANQSRGYQLTAALIVCPIFAVILTALRVYTRLILMKKRFGEDLSIVVAALSILLQYARISVLPSEKRICQILITALCTGYLIFIVLRMVRCIPFHALWTPGIPGARCIYNNTWFMFASQGWNMAMDFVILLSPLYILRHSNAPLRQRVLLGVVLAFGGSACIISVLRLHTLYPSGTSADPTWGKIPSAIYGAVEVNVGISCASLVTLRPLFHSLRRTSSKSNETGTFFHTAIVMPRDPACRRFGDGHWHPDMEVELGGMLHNASDSSVTWSKPEDPRR</sequence>
<reference evidence="8" key="2">
    <citation type="submission" date="2023-05" db="EMBL/GenBank/DDBJ databases">
        <authorList>
            <consortium name="Lawrence Berkeley National Laboratory"/>
            <person name="Steindorff A."/>
            <person name="Hensen N."/>
            <person name="Bonometti L."/>
            <person name="Westerberg I."/>
            <person name="Brannstrom I.O."/>
            <person name="Guillou S."/>
            <person name="Cros-Aarteil S."/>
            <person name="Calhoun S."/>
            <person name="Haridas S."/>
            <person name="Kuo A."/>
            <person name="Mondo S."/>
            <person name="Pangilinan J."/>
            <person name="Riley R."/>
            <person name="Labutti K."/>
            <person name="Andreopoulos B."/>
            <person name="Lipzen A."/>
            <person name="Chen C."/>
            <person name="Yanf M."/>
            <person name="Daum C."/>
            <person name="Ng V."/>
            <person name="Clum A."/>
            <person name="Ohm R."/>
            <person name="Martin F."/>
            <person name="Silar P."/>
            <person name="Natvig D."/>
            <person name="Lalanne C."/>
            <person name="Gautier V."/>
            <person name="Ament-Velasquez S.L."/>
            <person name="Kruys A."/>
            <person name="Hutchinson M.I."/>
            <person name="Powell A.J."/>
            <person name="Barry K."/>
            <person name="Miller A.N."/>
            <person name="Grigoriev I.V."/>
            <person name="Debuchy R."/>
            <person name="Gladieux P."/>
            <person name="Thoren M.H."/>
            <person name="Johannesson H."/>
        </authorList>
    </citation>
    <scope>NUCLEOTIDE SEQUENCE</scope>
    <source>
        <strain evidence="8">CBS 731.68</strain>
    </source>
</reference>
<feature type="transmembrane region" description="Helical" evidence="6">
    <location>
        <begin position="193"/>
        <end position="216"/>
    </location>
</feature>
<feature type="domain" description="Rhodopsin" evidence="7">
    <location>
        <begin position="48"/>
        <end position="217"/>
    </location>
</feature>
<evidence type="ECO:0000256" key="1">
    <source>
        <dbReference type="ARBA" id="ARBA00004141"/>
    </source>
</evidence>
<dbReference type="Proteomes" id="UP001302602">
    <property type="component" value="Unassembled WGS sequence"/>
</dbReference>
<reference evidence="8" key="1">
    <citation type="journal article" date="2023" name="Mol. Phylogenet. Evol.">
        <title>Genome-scale phylogeny and comparative genomics of the fungal order Sordariales.</title>
        <authorList>
            <person name="Hensen N."/>
            <person name="Bonometti L."/>
            <person name="Westerberg I."/>
            <person name="Brannstrom I.O."/>
            <person name="Guillou S."/>
            <person name="Cros-Aarteil S."/>
            <person name="Calhoun S."/>
            <person name="Haridas S."/>
            <person name="Kuo A."/>
            <person name="Mondo S."/>
            <person name="Pangilinan J."/>
            <person name="Riley R."/>
            <person name="LaButti K."/>
            <person name="Andreopoulos B."/>
            <person name="Lipzen A."/>
            <person name="Chen C."/>
            <person name="Yan M."/>
            <person name="Daum C."/>
            <person name="Ng V."/>
            <person name="Clum A."/>
            <person name="Steindorff A."/>
            <person name="Ohm R.A."/>
            <person name="Martin F."/>
            <person name="Silar P."/>
            <person name="Natvig D.O."/>
            <person name="Lalanne C."/>
            <person name="Gautier V."/>
            <person name="Ament-Velasquez S.L."/>
            <person name="Kruys A."/>
            <person name="Hutchinson M.I."/>
            <person name="Powell A.J."/>
            <person name="Barry K."/>
            <person name="Miller A.N."/>
            <person name="Grigoriev I.V."/>
            <person name="Debuchy R."/>
            <person name="Gladieux P."/>
            <person name="Hiltunen Thoren M."/>
            <person name="Johannesson H."/>
        </authorList>
    </citation>
    <scope>NUCLEOTIDE SEQUENCE</scope>
    <source>
        <strain evidence="8">CBS 731.68</strain>
    </source>
</reference>
<evidence type="ECO:0000313" key="8">
    <source>
        <dbReference type="EMBL" id="KAK4120630.1"/>
    </source>
</evidence>
<evidence type="ECO:0000313" key="9">
    <source>
        <dbReference type="Proteomes" id="UP001302602"/>
    </source>
</evidence>
<dbReference type="EMBL" id="MU853237">
    <property type="protein sequence ID" value="KAK4120630.1"/>
    <property type="molecule type" value="Genomic_DNA"/>
</dbReference>
<keyword evidence="4 6" id="KW-0472">Membrane</keyword>
<evidence type="ECO:0000256" key="6">
    <source>
        <dbReference type="SAM" id="Phobius"/>
    </source>
</evidence>
<keyword evidence="2 6" id="KW-0812">Transmembrane</keyword>
<organism evidence="8 9">
    <name type="scientific">Parathielavia appendiculata</name>
    <dbReference type="NCBI Taxonomy" id="2587402"/>
    <lineage>
        <taxon>Eukaryota</taxon>
        <taxon>Fungi</taxon>
        <taxon>Dikarya</taxon>
        <taxon>Ascomycota</taxon>
        <taxon>Pezizomycotina</taxon>
        <taxon>Sordariomycetes</taxon>
        <taxon>Sordariomycetidae</taxon>
        <taxon>Sordariales</taxon>
        <taxon>Chaetomiaceae</taxon>
        <taxon>Parathielavia</taxon>
    </lineage>
</organism>
<dbReference type="PANTHER" id="PTHR33048">
    <property type="entry name" value="PTH11-LIKE INTEGRAL MEMBRANE PROTEIN (AFU_ORTHOLOGUE AFUA_5G11245)"/>
    <property type="match status" value="1"/>
</dbReference>
<evidence type="ECO:0000256" key="2">
    <source>
        <dbReference type="ARBA" id="ARBA00022692"/>
    </source>
</evidence>
<dbReference type="InterPro" id="IPR049326">
    <property type="entry name" value="Rhodopsin_dom_fungi"/>
</dbReference>
<evidence type="ECO:0000256" key="3">
    <source>
        <dbReference type="ARBA" id="ARBA00022989"/>
    </source>
</evidence>
<comment type="subcellular location">
    <subcellularLocation>
        <location evidence="1">Membrane</location>
        <topology evidence="1">Multi-pass membrane protein</topology>
    </subcellularLocation>
</comment>
<dbReference type="RefSeq" id="XP_062644401.1">
    <property type="nucleotide sequence ID" value="XM_062789371.1"/>
</dbReference>
<keyword evidence="3 6" id="KW-1133">Transmembrane helix</keyword>
<feature type="transmembrane region" description="Helical" evidence="6">
    <location>
        <begin position="12"/>
        <end position="35"/>
    </location>
</feature>
<gene>
    <name evidence="8" type="ORF">N657DRAFT_579277</name>
</gene>
<evidence type="ECO:0000256" key="5">
    <source>
        <dbReference type="ARBA" id="ARBA00038359"/>
    </source>
</evidence>
<dbReference type="GeneID" id="87826141"/>
<keyword evidence="9" id="KW-1185">Reference proteome</keyword>